<comment type="caution">
    <text evidence="2">The sequence shown here is derived from an EMBL/GenBank/DDBJ whole genome shotgun (WGS) entry which is preliminary data.</text>
</comment>
<sequence length="197" mass="21696">MTSPTVRSGTPEDIDAMTAILTEGFAEDPVIRWLFTTPERYERLAPRLLRWMVGEAVTAGDAFLVPDKGVLLGRPSTAIESDAEWAEAEDQLRDACGDAADNVLEYFRTARKNHPTGEPHWYGEALAVRPGHRNQNVGTLLIGHCVRTYPGLPVYGDASSPESARLYVRLGATALGTYRLADDVELTSVWDVGRLLR</sequence>
<dbReference type="Pfam" id="PF00583">
    <property type="entry name" value="Acetyltransf_1"/>
    <property type="match status" value="1"/>
</dbReference>
<keyword evidence="3" id="KW-1185">Reference proteome</keyword>
<dbReference type="Gene3D" id="3.40.630.30">
    <property type="match status" value="1"/>
</dbReference>
<organism evidence="2 3">
    <name type="scientific">Streptomyces ziwulingensis</name>
    <dbReference type="NCBI Taxonomy" id="1045501"/>
    <lineage>
        <taxon>Bacteria</taxon>
        <taxon>Bacillati</taxon>
        <taxon>Actinomycetota</taxon>
        <taxon>Actinomycetes</taxon>
        <taxon>Kitasatosporales</taxon>
        <taxon>Streptomycetaceae</taxon>
        <taxon>Streptomyces</taxon>
    </lineage>
</organism>
<gene>
    <name evidence="2" type="ORF">GCM10023220_08520</name>
</gene>
<dbReference type="SUPFAM" id="SSF55729">
    <property type="entry name" value="Acyl-CoA N-acyltransferases (Nat)"/>
    <property type="match status" value="1"/>
</dbReference>
<dbReference type="InterPro" id="IPR016181">
    <property type="entry name" value="Acyl_CoA_acyltransferase"/>
</dbReference>
<dbReference type="PROSITE" id="PS51186">
    <property type="entry name" value="GNAT"/>
    <property type="match status" value="1"/>
</dbReference>
<dbReference type="PANTHER" id="PTHR42791:SF1">
    <property type="entry name" value="N-ACETYLTRANSFERASE DOMAIN-CONTAINING PROTEIN"/>
    <property type="match status" value="1"/>
</dbReference>
<accession>A0ABP9AWK1</accession>
<dbReference type="Proteomes" id="UP001501265">
    <property type="component" value="Unassembled WGS sequence"/>
</dbReference>
<evidence type="ECO:0000313" key="3">
    <source>
        <dbReference type="Proteomes" id="UP001501265"/>
    </source>
</evidence>
<proteinExistence type="predicted"/>
<dbReference type="PANTHER" id="PTHR42791">
    <property type="entry name" value="GNAT FAMILY ACETYLTRANSFERASE"/>
    <property type="match status" value="1"/>
</dbReference>
<name>A0ABP9AWK1_9ACTN</name>
<dbReference type="EMBL" id="BAABIG010000007">
    <property type="protein sequence ID" value="GAA4786702.1"/>
    <property type="molecule type" value="Genomic_DNA"/>
</dbReference>
<feature type="domain" description="N-acetyltransferase" evidence="1">
    <location>
        <begin position="4"/>
        <end position="191"/>
    </location>
</feature>
<reference evidence="3" key="1">
    <citation type="journal article" date="2019" name="Int. J. Syst. Evol. Microbiol.">
        <title>The Global Catalogue of Microorganisms (GCM) 10K type strain sequencing project: providing services to taxonomists for standard genome sequencing and annotation.</title>
        <authorList>
            <consortium name="The Broad Institute Genomics Platform"/>
            <consortium name="The Broad Institute Genome Sequencing Center for Infectious Disease"/>
            <person name="Wu L."/>
            <person name="Ma J."/>
        </authorList>
    </citation>
    <scope>NUCLEOTIDE SEQUENCE [LARGE SCALE GENOMIC DNA]</scope>
    <source>
        <strain evidence="3">JCM 18081</strain>
    </source>
</reference>
<evidence type="ECO:0000259" key="1">
    <source>
        <dbReference type="PROSITE" id="PS51186"/>
    </source>
</evidence>
<dbReference type="RefSeq" id="WP_345617495.1">
    <property type="nucleotide sequence ID" value="NZ_BAABIG010000007.1"/>
</dbReference>
<dbReference type="InterPro" id="IPR052523">
    <property type="entry name" value="Trichothecene_AcTrans"/>
</dbReference>
<dbReference type="InterPro" id="IPR000182">
    <property type="entry name" value="GNAT_dom"/>
</dbReference>
<evidence type="ECO:0000313" key="2">
    <source>
        <dbReference type="EMBL" id="GAA4786702.1"/>
    </source>
</evidence>
<protein>
    <submittedName>
        <fullName evidence="2">GNAT family N-acetyltransferase</fullName>
    </submittedName>
</protein>